<organism evidence="2 3">
    <name type="scientific">Sagittula marina</name>
    <dbReference type="NCBI Taxonomy" id="943940"/>
    <lineage>
        <taxon>Bacteria</taxon>
        <taxon>Pseudomonadati</taxon>
        <taxon>Pseudomonadota</taxon>
        <taxon>Alphaproteobacteria</taxon>
        <taxon>Rhodobacterales</taxon>
        <taxon>Roseobacteraceae</taxon>
        <taxon>Sagittula</taxon>
    </lineage>
</organism>
<accession>A0A7W6DVH6</accession>
<dbReference type="Proteomes" id="UP000541426">
    <property type="component" value="Unassembled WGS sequence"/>
</dbReference>
<feature type="compositionally biased region" description="Basic and acidic residues" evidence="1">
    <location>
        <begin position="43"/>
        <end position="53"/>
    </location>
</feature>
<evidence type="ECO:0000313" key="2">
    <source>
        <dbReference type="EMBL" id="MBB3988556.1"/>
    </source>
</evidence>
<name>A0A7W6DVH6_9RHOB</name>
<feature type="region of interest" description="Disordered" evidence="1">
    <location>
        <begin position="1"/>
        <end position="20"/>
    </location>
</feature>
<evidence type="ECO:0000256" key="1">
    <source>
        <dbReference type="SAM" id="MobiDB-lite"/>
    </source>
</evidence>
<evidence type="ECO:0000313" key="3">
    <source>
        <dbReference type="Proteomes" id="UP000541426"/>
    </source>
</evidence>
<comment type="caution">
    <text evidence="2">The sequence shown here is derived from an EMBL/GenBank/DDBJ whole genome shotgun (WGS) entry which is preliminary data.</text>
</comment>
<dbReference type="AlphaFoldDB" id="A0A7W6DVH6"/>
<reference evidence="2 3" key="1">
    <citation type="submission" date="2020-08" db="EMBL/GenBank/DDBJ databases">
        <title>Genomic Encyclopedia of Type Strains, Phase IV (KMG-IV): sequencing the most valuable type-strain genomes for metagenomic binning, comparative biology and taxonomic classification.</title>
        <authorList>
            <person name="Goeker M."/>
        </authorList>
    </citation>
    <scope>NUCLEOTIDE SEQUENCE [LARGE SCALE GENOMIC DNA]</scope>
    <source>
        <strain evidence="2 3">DSM 102235</strain>
    </source>
</reference>
<protein>
    <submittedName>
        <fullName evidence="2">Uncharacterized protein</fullName>
    </submittedName>
</protein>
<feature type="region of interest" description="Disordered" evidence="1">
    <location>
        <begin position="29"/>
        <end position="53"/>
    </location>
</feature>
<feature type="compositionally biased region" description="Basic residues" evidence="1">
    <location>
        <begin position="29"/>
        <end position="42"/>
    </location>
</feature>
<keyword evidence="3" id="KW-1185">Reference proteome</keyword>
<sequence>MGLHYSKNAALARKNRKTMQVWEEEYERRAKKAKVSNPKKKASNPDERSLSDD</sequence>
<dbReference type="EMBL" id="JACIEJ010000030">
    <property type="protein sequence ID" value="MBB3988556.1"/>
    <property type="molecule type" value="Genomic_DNA"/>
</dbReference>
<gene>
    <name evidence="2" type="ORF">GGQ68_004913</name>
</gene>
<proteinExistence type="predicted"/>